<organism evidence="3 4">
    <name type="scientific">Bemisia tabaci</name>
    <name type="common">Sweetpotato whitefly</name>
    <name type="synonym">Aleurodes tabaci</name>
    <dbReference type="NCBI Taxonomy" id="7038"/>
    <lineage>
        <taxon>Eukaryota</taxon>
        <taxon>Metazoa</taxon>
        <taxon>Ecdysozoa</taxon>
        <taxon>Arthropoda</taxon>
        <taxon>Hexapoda</taxon>
        <taxon>Insecta</taxon>
        <taxon>Pterygota</taxon>
        <taxon>Neoptera</taxon>
        <taxon>Paraneoptera</taxon>
        <taxon>Hemiptera</taxon>
        <taxon>Sternorrhyncha</taxon>
        <taxon>Aleyrodoidea</taxon>
        <taxon>Aleyrodidae</taxon>
        <taxon>Aleyrodinae</taxon>
        <taxon>Bemisia</taxon>
    </lineage>
</organism>
<proteinExistence type="inferred from homology"/>
<evidence type="ECO:0000313" key="4">
    <source>
        <dbReference type="Proteomes" id="UP001152759"/>
    </source>
</evidence>
<protein>
    <recommendedName>
        <fullName evidence="5">Neuroguidin</fullName>
    </recommendedName>
</protein>
<evidence type="ECO:0000313" key="3">
    <source>
        <dbReference type="EMBL" id="CAH0771960.1"/>
    </source>
</evidence>
<dbReference type="AlphaFoldDB" id="A0A9P0CDJ9"/>
<dbReference type="PANTHER" id="PTHR13237:SF9">
    <property type="entry name" value="NEUROGUIDIN"/>
    <property type="match status" value="1"/>
</dbReference>
<evidence type="ECO:0000256" key="2">
    <source>
        <dbReference type="SAM" id="MobiDB-lite"/>
    </source>
</evidence>
<keyword evidence="4" id="KW-1185">Reference proteome</keyword>
<evidence type="ECO:0008006" key="5">
    <source>
        <dbReference type="Google" id="ProtNLM"/>
    </source>
</evidence>
<accession>A0A9P0CDJ9</accession>
<dbReference type="KEGG" id="btab:109042801"/>
<dbReference type="InterPro" id="IPR007146">
    <property type="entry name" value="Sas10/Utp3/C1D"/>
</dbReference>
<evidence type="ECO:0000256" key="1">
    <source>
        <dbReference type="ARBA" id="ARBA00010979"/>
    </source>
</evidence>
<dbReference type="EMBL" id="OU963866">
    <property type="protein sequence ID" value="CAH0771960.1"/>
    <property type="molecule type" value="Genomic_DNA"/>
</dbReference>
<name>A0A9P0CDJ9_BEMTA</name>
<reference evidence="3" key="1">
    <citation type="submission" date="2021-12" db="EMBL/GenBank/DDBJ databases">
        <authorList>
            <person name="King R."/>
        </authorList>
    </citation>
    <scope>NUCLEOTIDE SEQUENCE</scope>
</reference>
<dbReference type="Proteomes" id="UP001152759">
    <property type="component" value="Chromosome 5"/>
</dbReference>
<dbReference type="GO" id="GO:0000462">
    <property type="term" value="P:maturation of SSU-rRNA from tricistronic rRNA transcript (SSU-rRNA, 5.8S rRNA, LSU-rRNA)"/>
    <property type="evidence" value="ECO:0007669"/>
    <property type="project" value="TreeGrafter"/>
</dbReference>
<feature type="region of interest" description="Disordered" evidence="2">
    <location>
        <begin position="132"/>
        <end position="178"/>
    </location>
</feature>
<feature type="compositionally biased region" description="Acidic residues" evidence="2">
    <location>
        <begin position="148"/>
        <end position="157"/>
    </location>
</feature>
<dbReference type="PANTHER" id="PTHR13237">
    <property type="entry name" value="SOMETHING ABOUT SILENCING PROTEIN 10-RELATED"/>
    <property type="match status" value="1"/>
</dbReference>
<comment type="similarity">
    <text evidence="1">Belongs to the SAS10 family.</text>
</comment>
<gene>
    <name evidence="3" type="ORF">BEMITA_LOCUS8632</name>
</gene>
<feature type="compositionally biased region" description="Polar residues" evidence="2">
    <location>
        <begin position="138"/>
        <end position="147"/>
    </location>
</feature>
<feature type="compositionally biased region" description="Basic and acidic residues" evidence="2">
    <location>
        <begin position="158"/>
        <end position="170"/>
    </location>
</feature>
<sequence length="325" mass="36676">MPSIMDVKSKDEAADESNDIQDTLEAFDEIAAASEKLSASVNNLLSKDKDCLVADEGLSILTVKNHLLLQYLTNLVFTILSKCSGKSIQNSPSVERLVEIRTVIERIRPLEQKLKYQIDKLVKIALTGAPSADDGTQFRANPTSLMNDSEESDEDEDARPKGMDPTDDSSRNVGGKYVPPRLAAVKYDGEETLASKQKDLLEKAKKRALSSSIVQKMQEEYLDAPVEIAHSSGLKNAISKEERERTEYEETNYTRLPRTKRDKILAKQRAALTSSSFGDELTKFDDFQTLDQELNRFNKKRKKSFKSSGKKKKKMSFKKKKRFHK</sequence>
<dbReference type="GO" id="GO:0032040">
    <property type="term" value="C:small-subunit processome"/>
    <property type="evidence" value="ECO:0007669"/>
    <property type="project" value="TreeGrafter"/>
</dbReference>
<dbReference type="Pfam" id="PF04000">
    <property type="entry name" value="Sas10_Utp3"/>
    <property type="match status" value="1"/>
</dbReference>
<feature type="region of interest" description="Disordered" evidence="2">
    <location>
        <begin position="298"/>
        <end position="325"/>
    </location>
</feature>